<dbReference type="AlphaFoldDB" id="A0A0B6S0L4"/>
<organism evidence="1 2">
    <name type="scientific">Burkholderia plantarii</name>
    <dbReference type="NCBI Taxonomy" id="41899"/>
    <lineage>
        <taxon>Bacteria</taxon>
        <taxon>Pseudomonadati</taxon>
        <taxon>Pseudomonadota</taxon>
        <taxon>Betaproteobacteria</taxon>
        <taxon>Burkholderiales</taxon>
        <taxon>Burkholderiaceae</taxon>
        <taxon>Burkholderia</taxon>
    </lineage>
</organism>
<protein>
    <submittedName>
        <fullName evidence="1">Serine carboxypeptidase family protein</fullName>
    </submittedName>
</protein>
<dbReference type="GO" id="GO:0006508">
    <property type="term" value="P:proteolysis"/>
    <property type="evidence" value="ECO:0007669"/>
    <property type="project" value="InterPro"/>
</dbReference>
<dbReference type="RefSeq" id="WP_042624441.1">
    <property type="nucleotide sequence ID" value="NZ_CP002580.1"/>
</dbReference>
<dbReference type="EMBL" id="CP002580">
    <property type="protein sequence ID" value="AJK45771.1"/>
    <property type="molecule type" value="Genomic_DNA"/>
</dbReference>
<dbReference type="Pfam" id="PF00450">
    <property type="entry name" value="Peptidase_S10"/>
    <property type="match status" value="1"/>
</dbReference>
<dbReference type="KEGG" id="bgp:BGL_1c12490"/>
<gene>
    <name evidence="1" type="ORF">BGL_1c12490</name>
</gene>
<dbReference type="PROSITE" id="PS51257">
    <property type="entry name" value="PROKAR_LIPOPROTEIN"/>
    <property type="match status" value="1"/>
</dbReference>
<dbReference type="HOGENOM" id="CLU_032786_0_0_4"/>
<evidence type="ECO:0000313" key="2">
    <source>
        <dbReference type="Proteomes" id="UP000031838"/>
    </source>
</evidence>
<proteinExistence type="predicted"/>
<dbReference type="Proteomes" id="UP000031838">
    <property type="component" value="Chromosome 1"/>
</dbReference>
<reference evidence="1 2" key="2">
    <citation type="journal article" date="2016" name="Appl. Microbiol. Biotechnol.">
        <title>Mutations improving production and secretion of extracellular lipase by Burkholderia glumae PG1.</title>
        <authorList>
            <person name="Knapp A."/>
            <person name="Voget S."/>
            <person name="Gao R."/>
            <person name="Zaburannyi N."/>
            <person name="Krysciak D."/>
            <person name="Breuer M."/>
            <person name="Hauer B."/>
            <person name="Streit W.R."/>
            <person name="Muller R."/>
            <person name="Daniel R."/>
            <person name="Jaeger K.E."/>
        </authorList>
    </citation>
    <scope>NUCLEOTIDE SEQUENCE [LARGE SCALE GENOMIC DNA]</scope>
    <source>
        <strain evidence="1 2">PG1</strain>
    </source>
</reference>
<dbReference type="Gene3D" id="3.40.50.1820">
    <property type="entry name" value="alpha/beta hydrolase"/>
    <property type="match status" value="1"/>
</dbReference>
<keyword evidence="2" id="KW-1185">Reference proteome</keyword>
<reference evidence="2" key="1">
    <citation type="submission" date="2011-03" db="EMBL/GenBank/DDBJ databases">
        <authorList>
            <person name="Voget S."/>
            <person name="Streit W.R."/>
            <person name="Jaeger K.E."/>
            <person name="Daniel R."/>
        </authorList>
    </citation>
    <scope>NUCLEOTIDE SEQUENCE [LARGE SCALE GENOMIC DNA]</scope>
    <source>
        <strain evidence="2">PG1</strain>
    </source>
</reference>
<dbReference type="InterPro" id="IPR029058">
    <property type="entry name" value="AB_hydrolase_fold"/>
</dbReference>
<sequence length="591" mass="62933">MKASIQGLGSGSRHAIRQIGGVVLSLSVLVLSACGGDGSSSGVASIAASADRPLTDTIAYSTTANASLRASQAVESAAVMHRQWTSGGTTVNYTSTTGHLIATDPSGKQEATMSYVAYTAPSQNGAPRPVTFFYNGGPGSSSVWLRLGSFAPTRVATPDPLLTNWPNFPLVSNDESLIGTTDMVFIDPPGTGLSEAIAPNTNKTFWTTDSDVRVMRDFIRRYVAANGRSNSPLYLYGESYGTPRTDMLALSLESAGVNLTGIVLQSSILNYFADPGETYAITNGNSSSTALELKYTTDGMIGYFLGYAEVAAYFNQVSPAPTNLGTFALQIQNFVTAQYSQLAQYAPTFFFAGSSLVPNPKFPDNTTLSNWSTQTNLSIASLNAYFGNDYYGTSLVPGSTIGRYDGRVILPSSDPRLAQDSDPSDILITQPFTNTLATQLPNELGYSAPNATYATLNDSIIGVWDFSHAGQVVPDTIPDLLAALRLNPQLKVLSANGYHDLATPFFLTENQLARLQTVPGLQVNLQMTFYQGGHMIYLDNVARPQLRSDLVSFFANQSIPNALSLAQLPAPWPDETPAGTPTLNAAAIAAR</sequence>
<keyword evidence="1" id="KW-0121">Carboxypeptidase</keyword>
<dbReference type="SUPFAM" id="SSF53474">
    <property type="entry name" value="alpha/beta-Hydrolases"/>
    <property type="match status" value="1"/>
</dbReference>
<dbReference type="GO" id="GO:0004185">
    <property type="term" value="F:serine-type carboxypeptidase activity"/>
    <property type="evidence" value="ECO:0007669"/>
    <property type="project" value="InterPro"/>
</dbReference>
<accession>A0A0B6S0L4</accession>
<name>A0A0B6S0L4_BURPL</name>
<keyword evidence="1" id="KW-0645">Protease</keyword>
<evidence type="ECO:0000313" key="1">
    <source>
        <dbReference type="EMBL" id="AJK45771.1"/>
    </source>
</evidence>
<dbReference type="InterPro" id="IPR001563">
    <property type="entry name" value="Peptidase_S10"/>
</dbReference>
<keyword evidence="1" id="KW-0378">Hydrolase</keyword>